<feature type="compositionally biased region" description="Polar residues" evidence="1">
    <location>
        <begin position="23"/>
        <end position="38"/>
    </location>
</feature>
<evidence type="ECO:0000313" key="4">
    <source>
        <dbReference type="Proteomes" id="UP000823388"/>
    </source>
</evidence>
<protein>
    <recommendedName>
        <fullName evidence="2">Myb-like domain-containing protein</fullName>
    </recommendedName>
</protein>
<dbReference type="AlphaFoldDB" id="A0A8T0VGS1"/>
<reference evidence="3" key="1">
    <citation type="submission" date="2020-05" db="EMBL/GenBank/DDBJ databases">
        <title>WGS assembly of Panicum virgatum.</title>
        <authorList>
            <person name="Lovell J.T."/>
            <person name="Jenkins J."/>
            <person name="Shu S."/>
            <person name="Juenger T.E."/>
            <person name="Schmutz J."/>
        </authorList>
    </citation>
    <scope>NUCLEOTIDE SEQUENCE</scope>
    <source>
        <strain evidence="3">AP13</strain>
    </source>
</reference>
<name>A0A8T0VGS1_PANVG</name>
<keyword evidence="4" id="KW-1185">Reference proteome</keyword>
<accession>A0A8T0VGS1</accession>
<evidence type="ECO:0000259" key="2">
    <source>
        <dbReference type="PROSITE" id="PS50090"/>
    </source>
</evidence>
<feature type="compositionally biased region" description="Low complexity" evidence="1">
    <location>
        <begin position="39"/>
        <end position="55"/>
    </location>
</feature>
<comment type="caution">
    <text evidence="3">The sequence shown here is derived from an EMBL/GenBank/DDBJ whole genome shotgun (WGS) entry which is preliminary data.</text>
</comment>
<sequence length="410" mass="46154">MDHTSGFNPSNSSPPVEPNTSSQSTPRNPQSLFATNFEPQLNQQFQSQFPPNFNPFNPYGFPPNFNPYNLGNPYEGNFNLSPNGVFGRGAAVEGVRSSSPVESMPFVLGAGSSSPASQMSVAPQMNEDFSNQEWSDNSEGEEKKGGRMNWTEEENLKLISSWLHHSNDSVKGNSQKGENFWKNIVAEFNSNVPEDRRRKVPQCKTHWTKTNKLVVHFNGCWVRMMRARASGESDDQVMANAHAVYKRESKGNKPFTLDYWWRAVKDQQKWAKRKENQDMTSSKRLKNNASGAYTSSSNQESEEASPSEKSWPEGQKQAKARMKGKEKKLTSDLTLESLKIEKMKLYHEATQVKAAAVAKAADATEKKATVDLLNKYIEMNTMDTTGFSDAQIKRHEIALNYLQTKLSKNN</sequence>
<feature type="compositionally biased region" description="Low complexity" evidence="1">
    <location>
        <begin position="8"/>
        <end position="22"/>
    </location>
</feature>
<evidence type="ECO:0000256" key="1">
    <source>
        <dbReference type="SAM" id="MobiDB-lite"/>
    </source>
</evidence>
<gene>
    <name evidence="3" type="ORF">PVAP13_2NG097200</name>
</gene>
<dbReference type="EMBL" id="CM029040">
    <property type="protein sequence ID" value="KAG2632504.1"/>
    <property type="molecule type" value="Genomic_DNA"/>
</dbReference>
<proteinExistence type="predicted"/>
<organism evidence="3 4">
    <name type="scientific">Panicum virgatum</name>
    <name type="common">Blackwell switchgrass</name>
    <dbReference type="NCBI Taxonomy" id="38727"/>
    <lineage>
        <taxon>Eukaryota</taxon>
        <taxon>Viridiplantae</taxon>
        <taxon>Streptophyta</taxon>
        <taxon>Embryophyta</taxon>
        <taxon>Tracheophyta</taxon>
        <taxon>Spermatophyta</taxon>
        <taxon>Magnoliopsida</taxon>
        <taxon>Liliopsida</taxon>
        <taxon>Poales</taxon>
        <taxon>Poaceae</taxon>
        <taxon>PACMAD clade</taxon>
        <taxon>Panicoideae</taxon>
        <taxon>Panicodae</taxon>
        <taxon>Paniceae</taxon>
        <taxon>Panicinae</taxon>
        <taxon>Panicum</taxon>
        <taxon>Panicum sect. Hiantes</taxon>
    </lineage>
</organism>
<dbReference type="PANTHER" id="PTHR45224">
    <property type="entry name" value="OS01G0527900 PROTEIN-RELATED"/>
    <property type="match status" value="1"/>
</dbReference>
<feature type="region of interest" description="Disordered" evidence="1">
    <location>
        <begin position="271"/>
        <end position="328"/>
    </location>
</feature>
<dbReference type="CDD" id="cd00167">
    <property type="entry name" value="SANT"/>
    <property type="match status" value="1"/>
</dbReference>
<dbReference type="PROSITE" id="PS50090">
    <property type="entry name" value="MYB_LIKE"/>
    <property type="match status" value="1"/>
</dbReference>
<evidence type="ECO:0000313" key="3">
    <source>
        <dbReference type="EMBL" id="KAG2632504.1"/>
    </source>
</evidence>
<dbReference type="OrthoDB" id="692133at2759"/>
<feature type="domain" description="Myb-like" evidence="2">
    <location>
        <begin position="142"/>
        <end position="211"/>
    </location>
</feature>
<dbReference type="Proteomes" id="UP000823388">
    <property type="component" value="Chromosome 2N"/>
</dbReference>
<feature type="compositionally biased region" description="Polar residues" evidence="1">
    <location>
        <begin position="278"/>
        <end position="299"/>
    </location>
</feature>
<feature type="region of interest" description="Disordered" evidence="1">
    <location>
        <begin position="1"/>
        <end position="55"/>
    </location>
</feature>
<dbReference type="InterPro" id="IPR001005">
    <property type="entry name" value="SANT/Myb"/>
</dbReference>
<dbReference type="PANTHER" id="PTHR45224:SF10">
    <property type="entry name" value="OS09G0317700 PROTEIN"/>
    <property type="match status" value="1"/>
</dbReference>